<protein>
    <recommendedName>
        <fullName evidence="6">tRNA(Ile)-lysidine synthase</fullName>
        <ecNumber evidence="6">6.3.4.19</ecNumber>
    </recommendedName>
    <alternativeName>
        <fullName evidence="6">tRNA(Ile)-2-lysyl-cytidine synthase</fullName>
    </alternativeName>
    <alternativeName>
        <fullName evidence="6">tRNA(Ile)-lysidine synthetase</fullName>
    </alternativeName>
</protein>
<accession>A0A238KR55</accession>
<dbReference type="AlphaFoldDB" id="A0A238KR55"/>
<keyword evidence="1 6" id="KW-0436">Ligase</keyword>
<dbReference type="PANTHER" id="PTHR43033:SF5">
    <property type="entry name" value="TRNA(ILE)-LYSIDINE SYNTHETASE"/>
    <property type="match status" value="1"/>
</dbReference>
<keyword evidence="4 6" id="KW-0067">ATP-binding</keyword>
<dbReference type="GO" id="GO:0032267">
    <property type="term" value="F:tRNA(Ile)-lysidine synthase activity"/>
    <property type="evidence" value="ECO:0007669"/>
    <property type="project" value="UniProtKB-EC"/>
</dbReference>
<dbReference type="GO" id="GO:0005737">
    <property type="term" value="C:cytoplasm"/>
    <property type="evidence" value="ECO:0007669"/>
    <property type="project" value="UniProtKB-SubCell"/>
</dbReference>
<evidence type="ECO:0000256" key="6">
    <source>
        <dbReference type="HAMAP-Rule" id="MF_01161"/>
    </source>
</evidence>
<feature type="binding site" evidence="6">
    <location>
        <begin position="18"/>
        <end position="23"/>
    </location>
    <ligand>
        <name>ATP</name>
        <dbReference type="ChEBI" id="CHEBI:30616"/>
    </ligand>
</feature>
<dbReference type="HAMAP" id="MF_01161">
    <property type="entry name" value="tRNA_Ile_lys_synt"/>
    <property type="match status" value="1"/>
</dbReference>
<evidence type="ECO:0000256" key="5">
    <source>
        <dbReference type="ARBA" id="ARBA00048539"/>
    </source>
</evidence>
<dbReference type="EC" id="6.3.4.19" evidence="6"/>
<evidence type="ECO:0000256" key="3">
    <source>
        <dbReference type="ARBA" id="ARBA00022741"/>
    </source>
</evidence>
<dbReference type="CDD" id="cd01992">
    <property type="entry name" value="TilS_N"/>
    <property type="match status" value="1"/>
</dbReference>
<dbReference type="GO" id="GO:0006400">
    <property type="term" value="P:tRNA modification"/>
    <property type="evidence" value="ECO:0007669"/>
    <property type="project" value="UniProtKB-UniRule"/>
</dbReference>
<evidence type="ECO:0000259" key="7">
    <source>
        <dbReference type="Pfam" id="PF01171"/>
    </source>
</evidence>
<comment type="domain">
    <text evidence="6">The N-terminal region contains the highly conserved SGGXDS motif, predicted to be a P-loop motif involved in ATP binding.</text>
</comment>
<evidence type="ECO:0000256" key="2">
    <source>
        <dbReference type="ARBA" id="ARBA00022694"/>
    </source>
</evidence>
<proteinExistence type="inferred from homology"/>
<dbReference type="OrthoDB" id="9807403at2"/>
<evidence type="ECO:0000256" key="1">
    <source>
        <dbReference type="ARBA" id="ARBA00022598"/>
    </source>
</evidence>
<dbReference type="InterPro" id="IPR014729">
    <property type="entry name" value="Rossmann-like_a/b/a_fold"/>
</dbReference>
<comment type="function">
    <text evidence="6">Ligates lysine onto the cytidine present at position 34 of the AUA codon-specific tRNA(Ile) that contains the anticodon CAU, in an ATP-dependent manner. Cytidine is converted to lysidine, thus changing the amino acid specificity of the tRNA from methionine to isoleucine.</text>
</comment>
<dbReference type="InterPro" id="IPR012094">
    <property type="entry name" value="tRNA_Ile_lys_synt"/>
</dbReference>
<keyword evidence="9" id="KW-1185">Reference proteome</keyword>
<feature type="domain" description="tRNA(Ile)-lysidine/2-thiocytidine synthase N-terminal" evidence="7">
    <location>
        <begin position="14"/>
        <end position="220"/>
    </location>
</feature>
<evidence type="ECO:0000256" key="4">
    <source>
        <dbReference type="ARBA" id="ARBA00022840"/>
    </source>
</evidence>
<keyword evidence="3 6" id="KW-0547">Nucleotide-binding</keyword>
<dbReference type="PANTHER" id="PTHR43033">
    <property type="entry name" value="TRNA(ILE)-LYSIDINE SYNTHASE-RELATED"/>
    <property type="match status" value="1"/>
</dbReference>
<dbReference type="InterPro" id="IPR011063">
    <property type="entry name" value="TilS/TtcA_N"/>
</dbReference>
<dbReference type="SUPFAM" id="SSF52402">
    <property type="entry name" value="Adenine nucleotide alpha hydrolases-like"/>
    <property type="match status" value="1"/>
</dbReference>
<comment type="similarity">
    <text evidence="6">Belongs to the tRNA(Ile)-lysidine synthase family.</text>
</comment>
<dbReference type="Gene3D" id="3.40.50.620">
    <property type="entry name" value="HUPs"/>
    <property type="match status" value="1"/>
</dbReference>
<dbReference type="EMBL" id="FXYH01000011">
    <property type="protein sequence ID" value="SMX45091.1"/>
    <property type="molecule type" value="Genomic_DNA"/>
</dbReference>
<dbReference type="NCBIfam" id="TIGR02432">
    <property type="entry name" value="lysidine_TilS_N"/>
    <property type="match status" value="1"/>
</dbReference>
<dbReference type="InterPro" id="IPR012795">
    <property type="entry name" value="tRNA_Ile_lys_synt_N"/>
</dbReference>
<gene>
    <name evidence="6 8" type="primary">tilS</name>
    <name evidence="8" type="ORF">PEV8663_02958</name>
</gene>
<name>A0A238KR55_9RHOB</name>
<keyword evidence="2 6" id="KW-0819">tRNA processing</keyword>
<reference evidence="8 9" key="1">
    <citation type="submission" date="2017-05" db="EMBL/GenBank/DDBJ databases">
        <authorList>
            <person name="Song R."/>
            <person name="Chenine A.L."/>
            <person name="Ruprecht R.M."/>
        </authorList>
    </citation>
    <scope>NUCLEOTIDE SEQUENCE [LARGE SCALE GENOMIC DNA]</scope>
    <source>
        <strain evidence="8 9">CECT 8663</strain>
    </source>
</reference>
<evidence type="ECO:0000313" key="8">
    <source>
        <dbReference type="EMBL" id="SMX45091.1"/>
    </source>
</evidence>
<organism evidence="8 9">
    <name type="scientific">Pelagimonas varians</name>
    <dbReference type="NCBI Taxonomy" id="696760"/>
    <lineage>
        <taxon>Bacteria</taxon>
        <taxon>Pseudomonadati</taxon>
        <taxon>Pseudomonadota</taxon>
        <taxon>Alphaproteobacteria</taxon>
        <taxon>Rhodobacterales</taxon>
        <taxon>Roseobacteraceae</taxon>
        <taxon>Pelagimonas</taxon>
    </lineage>
</organism>
<dbReference type="GO" id="GO:0005524">
    <property type="term" value="F:ATP binding"/>
    <property type="evidence" value="ECO:0007669"/>
    <property type="project" value="UniProtKB-UniRule"/>
</dbReference>
<comment type="catalytic activity">
    <reaction evidence="5 6">
        <text>cytidine(34) in tRNA(Ile2) + L-lysine + ATP = lysidine(34) in tRNA(Ile2) + AMP + diphosphate + H(+)</text>
        <dbReference type="Rhea" id="RHEA:43744"/>
        <dbReference type="Rhea" id="RHEA-COMP:10625"/>
        <dbReference type="Rhea" id="RHEA-COMP:10670"/>
        <dbReference type="ChEBI" id="CHEBI:15378"/>
        <dbReference type="ChEBI" id="CHEBI:30616"/>
        <dbReference type="ChEBI" id="CHEBI:32551"/>
        <dbReference type="ChEBI" id="CHEBI:33019"/>
        <dbReference type="ChEBI" id="CHEBI:82748"/>
        <dbReference type="ChEBI" id="CHEBI:83665"/>
        <dbReference type="ChEBI" id="CHEBI:456215"/>
        <dbReference type="EC" id="6.3.4.19"/>
    </reaction>
</comment>
<evidence type="ECO:0000313" key="9">
    <source>
        <dbReference type="Proteomes" id="UP000220836"/>
    </source>
</evidence>
<sequence>MGGLLGPDFPGDIGLAVSGGGDSMAMLTLAHNWTRVWGVRLWVVTIDHGLRRESATEAAMVAQECAALGWPHATVKWHWDGSGNLQDAARQARLDLIDRWRGVLRHVLMAHTKDDLSETFLMRFKRGSGVDGLSAMRDRREIHGAGSAAALEENEFLGELPPQSGFREAREMQSDSFEVLRPCLSMRREDLRHYLTVLKTPWAEDPSNLDPKYERVRVRQSLPDLDRLGLSVDLIAETAKRLRRAQEALQQRAVQVWRDIGHEGRTEYARTGDILLTRSGFDGVERETQLRLLAAGLQYVSSAPYRPRAEPLEALLDRLLGGGGGTLHGCECRAEKEQLRIFREEKPLKNLTSPDPQHGFWDQRWRIPAPLPDGAQIRNLGDEGWRLIENKRDTAIPYHAARSLPAVWKGDVLLACDAFGVGPGGGLALWPHGRAGHSFARFLLSH</sequence>
<keyword evidence="6" id="KW-0963">Cytoplasm</keyword>
<dbReference type="Pfam" id="PF01171">
    <property type="entry name" value="ATP_bind_3"/>
    <property type="match status" value="1"/>
</dbReference>
<dbReference type="Proteomes" id="UP000220836">
    <property type="component" value="Unassembled WGS sequence"/>
</dbReference>
<comment type="subcellular location">
    <subcellularLocation>
        <location evidence="6">Cytoplasm</location>
    </subcellularLocation>
</comment>